<protein>
    <submittedName>
        <fullName evidence="1">Transposase</fullName>
    </submittedName>
</protein>
<comment type="caution">
    <text evidence="1">The sequence shown here is derived from an EMBL/GenBank/DDBJ whole genome shotgun (WGS) entry which is preliminary data.</text>
</comment>
<dbReference type="EMBL" id="WNVM01000580">
    <property type="protein sequence ID" value="MDZ5010617.1"/>
    <property type="molecule type" value="Genomic_DNA"/>
</dbReference>
<evidence type="ECO:0000313" key="2">
    <source>
        <dbReference type="Proteomes" id="UP001292368"/>
    </source>
</evidence>
<name>A0AAW9IWK2_CLOPF</name>
<dbReference type="Proteomes" id="UP001292368">
    <property type="component" value="Unassembled WGS sequence"/>
</dbReference>
<evidence type="ECO:0000313" key="1">
    <source>
        <dbReference type="EMBL" id="MDZ5010617.1"/>
    </source>
</evidence>
<proteinExistence type="predicted"/>
<accession>A0AAW9IWK2</accession>
<sequence length="43" mass="5039">MEVVKVKTDEGKERYYLADSNGLPVEAVLKFIRFKDNTNYSRN</sequence>
<dbReference type="AlphaFoldDB" id="A0AAW9IWK2"/>
<gene>
    <name evidence="1" type="ORF">GNF77_17300</name>
</gene>
<reference evidence="1" key="1">
    <citation type="submission" date="2019-11" db="EMBL/GenBank/DDBJ databases">
        <title>Characterization of Clostridium perfringens isolates from swine manure treated agricultural soils.</title>
        <authorList>
            <person name="Wushke S.T."/>
        </authorList>
    </citation>
    <scope>NUCLEOTIDE SEQUENCE</scope>
    <source>
        <strain evidence="1">V2</strain>
    </source>
</reference>
<feature type="non-terminal residue" evidence="1">
    <location>
        <position position="43"/>
    </location>
</feature>
<organism evidence="1 2">
    <name type="scientific">Clostridium perfringens</name>
    <dbReference type="NCBI Taxonomy" id="1502"/>
    <lineage>
        <taxon>Bacteria</taxon>
        <taxon>Bacillati</taxon>
        <taxon>Bacillota</taxon>
        <taxon>Clostridia</taxon>
        <taxon>Eubacteriales</taxon>
        <taxon>Clostridiaceae</taxon>
        <taxon>Clostridium</taxon>
    </lineage>
</organism>